<evidence type="ECO:0000313" key="2">
    <source>
        <dbReference type="Proteomes" id="UP000198623"/>
    </source>
</evidence>
<dbReference type="Proteomes" id="UP000198623">
    <property type="component" value="Unassembled WGS sequence"/>
</dbReference>
<gene>
    <name evidence="1" type="ORF">SAMN05216175_10668</name>
</gene>
<proteinExistence type="predicted"/>
<reference evidence="2" key="1">
    <citation type="submission" date="2016-10" db="EMBL/GenBank/DDBJ databases">
        <authorList>
            <person name="Varghese N."/>
            <person name="Submissions S."/>
        </authorList>
    </citation>
    <scope>NUCLEOTIDE SEQUENCE [LARGE SCALE GENOMIC DNA]</scope>
    <source>
        <strain evidence="2">CGMCC 1.10971</strain>
    </source>
</reference>
<evidence type="ECO:0000313" key="1">
    <source>
        <dbReference type="EMBL" id="SFG38573.1"/>
    </source>
</evidence>
<dbReference type="EMBL" id="FOOU01000006">
    <property type="protein sequence ID" value="SFG38573.1"/>
    <property type="molecule type" value="Genomic_DNA"/>
</dbReference>
<protein>
    <submittedName>
        <fullName evidence="1">Uncharacterized protein</fullName>
    </submittedName>
</protein>
<dbReference type="AlphaFoldDB" id="A0A1I2REV0"/>
<organism evidence="1 2">
    <name type="scientific">Neptunomonas qingdaonensis</name>
    <dbReference type="NCBI Taxonomy" id="1045558"/>
    <lineage>
        <taxon>Bacteria</taxon>
        <taxon>Pseudomonadati</taxon>
        <taxon>Pseudomonadota</taxon>
        <taxon>Gammaproteobacteria</taxon>
        <taxon>Oceanospirillales</taxon>
        <taxon>Oceanospirillaceae</taxon>
        <taxon>Neptunomonas</taxon>
    </lineage>
</organism>
<keyword evidence="2" id="KW-1185">Reference proteome</keyword>
<name>A0A1I2REV0_9GAMM</name>
<sequence length="138" mass="15415">MFNTFSFRKSVKKSSVPLIFSMSFFISHLVAAVEIIATDVPVMLTYKHDITPTTHVRALAFDSAFQIIDRQSLASSDAFSDASLDDSGDMPVWKKGYNKAAAKEKIDLAESEKKSEKVKNASVLELIYFIQMIQKGNQ</sequence>
<dbReference type="RefSeq" id="WP_090727683.1">
    <property type="nucleotide sequence ID" value="NZ_FOOU01000006.1"/>
</dbReference>
<dbReference type="OrthoDB" id="9998255at2"/>
<accession>A0A1I2REV0</accession>
<dbReference type="STRING" id="1045558.SAMN05216175_10668"/>